<dbReference type="InterPro" id="IPR030826">
    <property type="entry name" value="Ribosomal_bTHX/bTHXc/bTHXm"/>
</dbReference>
<keyword evidence="3" id="KW-0687">Ribonucleoprotein</keyword>
<dbReference type="PANTHER" id="PTHR34550">
    <property type="entry name" value="30S RIBOSOMAL PROTEIN S31, CHLOROPLASTIC"/>
    <property type="match status" value="1"/>
</dbReference>
<dbReference type="EMBL" id="JAINDJ010000007">
    <property type="protein sequence ID" value="KAG9442917.1"/>
    <property type="molecule type" value="Genomic_DNA"/>
</dbReference>
<dbReference type="NCBIfam" id="TIGR04560">
    <property type="entry name" value="ribo_THX"/>
    <property type="match status" value="1"/>
</dbReference>
<keyword evidence="6" id="KW-1185">Reference proteome</keyword>
<evidence type="ECO:0000256" key="3">
    <source>
        <dbReference type="ARBA" id="ARBA00023274"/>
    </source>
</evidence>
<keyword evidence="2" id="KW-0689">Ribosomal protein</keyword>
<dbReference type="GO" id="GO:0005840">
    <property type="term" value="C:ribosome"/>
    <property type="evidence" value="ECO:0007669"/>
    <property type="project" value="UniProtKB-KW"/>
</dbReference>
<dbReference type="InterPro" id="IPR044695">
    <property type="entry name" value="Ribosomal_bTHXc/bTHXc_plant"/>
</dbReference>
<dbReference type="GO" id="GO:1990904">
    <property type="term" value="C:ribonucleoprotein complex"/>
    <property type="evidence" value="ECO:0007669"/>
    <property type="project" value="UniProtKB-KW"/>
</dbReference>
<accession>A0AAV7E642</accession>
<dbReference type="AlphaFoldDB" id="A0AAV7E642"/>
<reference evidence="5 6" key="1">
    <citation type="submission" date="2021-07" db="EMBL/GenBank/DDBJ databases">
        <title>The Aristolochia fimbriata genome: insights into angiosperm evolution, floral development and chemical biosynthesis.</title>
        <authorList>
            <person name="Jiao Y."/>
        </authorList>
    </citation>
    <scope>NUCLEOTIDE SEQUENCE [LARGE SCALE GENOMIC DNA]</scope>
    <source>
        <strain evidence="5">IBCAS-2021</strain>
        <tissue evidence="5">Leaf</tissue>
    </source>
</reference>
<proteinExistence type="inferred from homology"/>
<evidence type="ECO:0000256" key="1">
    <source>
        <dbReference type="ARBA" id="ARBA00010834"/>
    </source>
</evidence>
<organism evidence="5 6">
    <name type="scientific">Aristolochia fimbriata</name>
    <name type="common">White veined hardy Dutchman's pipe vine</name>
    <dbReference type="NCBI Taxonomy" id="158543"/>
    <lineage>
        <taxon>Eukaryota</taxon>
        <taxon>Viridiplantae</taxon>
        <taxon>Streptophyta</taxon>
        <taxon>Embryophyta</taxon>
        <taxon>Tracheophyta</taxon>
        <taxon>Spermatophyta</taxon>
        <taxon>Magnoliopsida</taxon>
        <taxon>Magnoliidae</taxon>
        <taxon>Piperales</taxon>
        <taxon>Aristolochiaceae</taxon>
        <taxon>Aristolochia</taxon>
    </lineage>
</organism>
<protein>
    <recommendedName>
        <fullName evidence="7">30S ribosomal protein S31, mitochondrial</fullName>
    </recommendedName>
</protein>
<dbReference type="GO" id="GO:0009536">
    <property type="term" value="C:plastid"/>
    <property type="evidence" value="ECO:0007669"/>
    <property type="project" value="TreeGrafter"/>
</dbReference>
<evidence type="ECO:0000313" key="5">
    <source>
        <dbReference type="EMBL" id="KAG9442917.1"/>
    </source>
</evidence>
<comment type="similarity">
    <text evidence="1">Belongs to the bacterial ribosomal protein bTHX family.</text>
</comment>
<gene>
    <name evidence="5" type="ORF">H6P81_018771</name>
</gene>
<evidence type="ECO:0000256" key="2">
    <source>
        <dbReference type="ARBA" id="ARBA00022980"/>
    </source>
</evidence>
<comment type="caution">
    <text evidence="5">The sequence shown here is derived from an EMBL/GenBank/DDBJ whole genome shotgun (WGS) entry which is preliminary data.</text>
</comment>
<dbReference type="GO" id="GO:0032544">
    <property type="term" value="P:plastid translation"/>
    <property type="evidence" value="ECO:0007669"/>
    <property type="project" value="TreeGrafter"/>
</dbReference>
<sequence>MAMMRWCGAVARRIVMSAERGPASGAGMPVLCGRGDKRTEKGKRFKGSYGNSRPKKDKKVERIKDKVEVPRSRILLNKKTEGEGTFSPPKLHFHWPEAILMWKVYTVAEAFYCAHILY</sequence>
<dbReference type="PANTHER" id="PTHR34550:SF3">
    <property type="entry name" value="SMALL RIBOSOMAL SUBUNIT PROTEIN BTHXM"/>
    <property type="match status" value="1"/>
</dbReference>
<dbReference type="Proteomes" id="UP000825729">
    <property type="component" value="Unassembled WGS sequence"/>
</dbReference>
<feature type="region of interest" description="Disordered" evidence="4">
    <location>
        <begin position="27"/>
        <end position="60"/>
    </location>
</feature>
<name>A0AAV7E642_ARIFI</name>
<evidence type="ECO:0000256" key="4">
    <source>
        <dbReference type="SAM" id="MobiDB-lite"/>
    </source>
</evidence>
<evidence type="ECO:0008006" key="7">
    <source>
        <dbReference type="Google" id="ProtNLM"/>
    </source>
</evidence>
<evidence type="ECO:0000313" key="6">
    <source>
        <dbReference type="Proteomes" id="UP000825729"/>
    </source>
</evidence>
<dbReference type="Pfam" id="PF17067">
    <property type="entry name" value="RPS31"/>
    <property type="match status" value="1"/>
</dbReference>